<dbReference type="Pfam" id="PF00069">
    <property type="entry name" value="Pkinase"/>
    <property type="match status" value="1"/>
</dbReference>
<organism evidence="6 7">
    <name type="scientific">Macrophomina phaseolina (strain MS6)</name>
    <name type="common">Charcoal rot fungus</name>
    <dbReference type="NCBI Taxonomy" id="1126212"/>
    <lineage>
        <taxon>Eukaryota</taxon>
        <taxon>Fungi</taxon>
        <taxon>Dikarya</taxon>
        <taxon>Ascomycota</taxon>
        <taxon>Pezizomycotina</taxon>
        <taxon>Dothideomycetes</taxon>
        <taxon>Dothideomycetes incertae sedis</taxon>
        <taxon>Botryosphaeriales</taxon>
        <taxon>Botryosphaeriaceae</taxon>
        <taxon>Macrophomina</taxon>
    </lineage>
</organism>
<feature type="domain" description="Protein kinase" evidence="5">
    <location>
        <begin position="100"/>
        <end position="413"/>
    </location>
</feature>
<dbReference type="Gene3D" id="1.10.510.10">
    <property type="entry name" value="Transferase(Phosphotransferase) domain 1"/>
    <property type="match status" value="1"/>
</dbReference>
<dbReference type="GO" id="GO:0034045">
    <property type="term" value="C:phagophore assembly site membrane"/>
    <property type="evidence" value="ECO:0007669"/>
    <property type="project" value="UniProtKB-SubCell"/>
</dbReference>
<dbReference type="PROSITE" id="PS51257">
    <property type="entry name" value="PROKAR_LIPOPROTEIN"/>
    <property type="match status" value="1"/>
</dbReference>
<dbReference type="CDD" id="cd00180">
    <property type="entry name" value="PKc"/>
    <property type="match status" value="1"/>
</dbReference>
<feature type="region of interest" description="Disordered" evidence="4">
    <location>
        <begin position="427"/>
        <end position="456"/>
    </location>
</feature>
<dbReference type="Proteomes" id="UP000007129">
    <property type="component" value="Unassembled WGS sequence"/>
</dbReference>
<dbReference type="GO" id="GO:0005524">
    <property type="term" value="F:ATP binding"/>
    <property type="evidence" value="ECO:0007669"/>
    <property type="project" value="InterPro"/>
</dbReference>
<reference evidence="6 7" key="1">
    <citation type="journal article" date="2012" name="BMC Genomics">
        <title>Tools to kill: Genome of one of the most destructive plant pathogenic fungi Macrophomina phaseolina.</title>
        <authorList>
            <person name="Islam M.S."/>
            <person name="Haque M.S."/>
            <person name="Islam M.M."/>
            <person name="Emdad E.M."/>
            <person name="Halim A."/>
            <person name="Hossen Q.M.M."/>
            <person name="Hossain M.Z."/>
            <person name="Ahmed B."/>
            <person name="Rahim S."/>
            <person name="Rahman M.S."/>
            <person name="Alam M.M."/>
            <person name="Hou S."/>
            <person name="Wan X."/>
            <person name="Saito J.A."/>
            <person name="Alam M."/>
        </authorList>
    </citation>
    <scope>NUCLEOTIDE SEQUENCE [LARGE SCALE GENOMIC DNA]</scope>
    <source>
        <strain evidence="6 7">MS6</strain>
    </source>
</reference>
<comment type="caution">
    <text evidence="6">The sequence shown here is derived from an EMBL/GenBank/DDBJ whole genome shotgun (WGS) entry which is preliminary data.</text>
</comment>
<dbReference type="VEuPathDB" id="FungiDB:MPH_02871"/>
<dbReference type="GO" id="GO:0006914">
    <property type="term" value="P:autophagy"/>
    <property type="evidence" value="ECO:0007669"/>
    <property type="project" value="UniProtKB-KW"/>
</dbReference>
<evidence type="ECO:0000313" key="6">
    <source>
        <dbReference type="EMBL" id="EKG19802.1"/>
    </source>
</evidence>
<sequence length="623" mass="69543">MYHKGPAATSLLPKPSSPSCTSILGGSCRLTICNTKPIASCPLAGKPTAPYPVASPQQSTAEMDDDSAPYQLEAAIDAHIANCITPERVSQRAALFKDTFAYVGAVGQGGEGTVVKVLQKTTGKLFAVKRVEQKTDPQSGRPVAHQEVRILALLNLVGDGPGKNTIVGVPADFWFPCHPSGQQSLVMEYAPLGSLQDFINNRTLVAYYHKERYTRVLHEGFYRHIYAQLLAGLAFLHYGYGTDTYDPVKRLPKGRRPVLHRDIKPQNILVLPAPDGVHQELVIVKLADFGGALHVGTHDPTDLYCFTPGYIAPEYYKEGLSRHEANILSDVFALGATMHWAIFGRHPWVTNNGHMLFRRKHARDICHQGGTHFTAEFDASINDALAPARLRRVSVQILECLERNHEEHIRTFLAWYEEVGVPRLESERAQQAARDAASRAHARQRSRERREERLREEASLIPQRALQLTGGYILRQAAQHPLRFRCHNPLCRFQDQPNAHYHVRCADPACPDATVGLHHHSPARHLTDQVEAHYQQVLREELRRRADEQEAGLQQQENESQHVPVPQQRVARRAGVRLAAAPAQTEADQVAQGRARWDLFVQTARTEAEADDVEGEDSLMDVA</sequence>
<evidence type="ECO:0000259" key="5">
    <source>
        <dbReference type="PROSITE" id="PS50011"/>
    </source>
</evidence>
<name>K2S447_MACPH</name>
<evidence type="ECO:0000256" key="1">
    <source>
        <dbReference type="ARBA" id="ARBA00004623"/>
    </source>
</evidence>
<evidence type="ECO:0000256" key="4">
    <source>
        <dbReference type="SAM" id="MobiDB-lite"/>
    </source>
</evidence>
<feature type="region of interest" description="Disordered" evidence="4">
    <location>
        <begin position="546"/>
        <end position="569"/>
    </location>
</feature>
<dbReference type="OrthoDB" id="310217at2759"/>
<dbReference type="PANTHER" id="PTHR24348">
    <property type="entry name" value="SERINE/THREONINE-PROTEIN KINASE UNC-51-RELATED"/>
    <property type="match status" value="1"/>
</dbReference>
<dbReference type="eggNOG" id="KOG0595">
    <property type="taxonomic scope" value="Eukaryota"/>
</dbReference>
<dbReference type="SMART" id="SM00220">
    <property type="entry name" value="S_TKc"/>
    <property type="match status" value="1"/>
</dbReference>
<dbReference type="PANTHER" id="PTHR24348:SF70">
    <property type="entry name" value="PROTEIN KINASE DOMAIN CONTAINING PROTEIN"/>
    <property type="match status" value="1"/>
</dbReference>
<dbReference type="GO" id="GO:0010506">
    <property type="term" value="P:regulation of autophagy"/>
    <property type="evidence" value="ECO:0007669"/>
    <property type="project" value="InterPro"/>
</dbReference>
<accession>K2S447</accession>
<dbReference type="EMBL" id="AHHD01000108">
    <property type="protein sequence ID" value="EKG19802.1"/>
    <property type="molecule type" value="Genomic_DNA"/>
</dbReference>
<dbReference type="InterPro" id="IPR000719">
    <property type="entry name" value="Prot_kinase_dom"/>
</dbReference>
<dbReference type="InterPro" id="IPR008271">
    <property type="entry name" value="Ser/Thr_kinase_AS"/>
</dbReference>
<evidence type="ECO:0000256" key="2">
    <source>
        <dbReference type="ARBA" id="ARBA00023006"/>
    </source>
</evidence>
<dbReference type="InterPro" id="IPR045269">
    <property type="entry name" value="Atg1-like"/>
</dbReference>
<dbReference type="PROSITE" id="PS00108">
    <property type="entry name" value="PROTEIN_KINASE_ST"/>
    <property type="match status" value="1"/>
</dbReference>
<dbReference type="AlphaFoldDB" id="K2S447"/>
<keyword evidence="2" id="KW-0072">Autophagy</keyword>
<gene>
    <name evidence="6" type="ORF">MPH_02871</name>
</gene>
<dbReference type="GO" id="GO:0004674">
    <property type="term" value="F:protein serine/threonine kinase activity"/>
    <property type="evidence" value="ECO:0007669"/>
    <property type="project" value="InterPro"/>
</dbReference>
<evidence type="ECO:0000256" key="3">
    <source>
        <dbReference type="ARBA" id="ARBA00030237"/>
    </source>
</evidence>
<protein>
    <recommendedName>
        <fullName evidence="3">Autophagy-related protein 1</fullName>
    </recommendedName>
</protein>
<evidence type="ECO:0000313" key="7">
    <source>
        <dbReference type="Proteomes" id="UP000007129"/>
    </source>
</evidence>
<dbReference type="SUPFAM" id="SSF56112">
    <property type="entry name" value="Protein kinase-like (PK-like)"/>
    <property type="match status" value="1"/>
</dbReference>
<dbReference type="HOGENOM" id="CLU_438767_0_0_1"/>
<dbReference type="InParanoid" id="K2S447"/>
<comment type="subcellular location">
    <subcellularLocation>
        <location evidence="1">Preautophagosomal structure membrane</location>
        <topology evidence="1">Peripheral membrane protein</topology>
    </subcellularLocation>
</comment>
<proteinExistence type="predicted"/>
<dbReference type="PROSITE" id="PS50011">
    <property type="entry name" value="PROTEIN_KINASE_DOM"/>
    <property type="match status" value="1"/>
</dbReference>
<dbReference type="STRING" id="1126212.K2S447"/>
<dbReference type="InterPro" id="IPR011009">
    <property type="entry name" value="Kinase-like_dom_sf"/>
</dbReference>